<protein>
    <submittedName>
        <fullName evidence="2">Uncharacterized protein At2g39910 isoform X2</fullName>
    </submittedName>
</protein>
<evidence type="ECO:0000313" key="2">
    <source>
        <dbReference type="RefSeq" id="XP_038973491.1"/>
    </source>
</evidence>
<gene>
    <name evidence="2" type="primary">LOC103718033</name>
</gene>
<evidence type="ECO:0000313" key="1">
    <source>
        <dbReference type="Proteomes" id="UP000228380"/>
    </source>
</evidence>
<accession>A0A8B8ZH59</accession>
<proteinExistence type="predicted"/>
<sequence length="362" mass="41100">MAGPRNVEPKCYSLSHDQLIRLSQPIRETLSRTPYTPPEGATVSIKSLLESLLPQEIPPSDRIAGDEDSKERFRKEIRDFCLCCAALASAEGEDSPNVYWITKDLILAAKSAFHELSKAVSLGSERELFVELMPEVLPEVKGVIRESSIDTEEEEIVPASAQVPVAHAIVAALQFRWLVSQVSYPNLGKLCSLVIPCALTALDHWSPEVKEQGMLSFIHIGNNMNAAELSWYEEAILDACCRNIPASDELWHRVVEVSVLLLTCTQRMNPRSFWFERMLSEMLAHLERQPFNKERRIAWLTLIEPVFDAMGLFILAHFRRIFALFFQWMHADDDKTVILFALFLSHTFPMLCMRTKGEVIVV</sequence>
<reference evidence="2" key="1">
    <citation type="submission" date="2025-08" db="UniProtKB">
        <authorList>
            <consortium name="RefSeq"/>
        </authorList>
    </citation>
    <scope>IDENTIFICATION</scope>
    <source>
        <tissue evidence="2">Young leaves</tissue>
    </source>
</reference>
<dbReference type="SUPFAM" id="SSF48371">
    <property type="entry name" value="ARM repeat"/>
    <property type="match status" value="1"/>
</dbReference>
<dbReference type="PANTHER" id="PTHR14873">
    <property type="entry name" value="OS06G0694100 PROTEIN"/>
    <property type="match status" value="1"/>
</dbReference>
<dbReference type="InterPro" id="IPR016024">
    <property type="entry name" value="ARM-type_fold"/>
</dbReference>
<dbReference type="GeneID" id="103718033"/>
<dbReference type="Proteomes" id="UP000228380">
    <property type="component" value="Unplaced"/>
</dbReference>
<name>A0A8B8ZH59_PHODC</name>
<dbReference type="RefSeq" id="XP_038973491.1">
    <property type="nucleotide sequence ID" value="XM_039117563.1"/>
</dbReference>
<organism evidence="1 2">
    <name type="scientific">Phoenix dactylifera</name>
    <name type="common">Date palm</name>
    <dbReference type="NCBI Taxonomy" id="42345"/>
    <lineage>
        <taxon>Eukaryota</taxon>
        <taxon>Viridiplantae</taxon>
        <taxon>Streptophyta</taxon>
        <taxon>Embryophyta</taxon>
        <taxon>Tracheophyta</taxon>
        <taxon>Spermatophyta</taxon>
        <taxon>Magnoliopsida</taxon>
        <taxon>Liliopsida</taxon>
        <taxon>Arecaceae</taxon>
        <taxon>Coryphoideae</taxon>
        <taxon>Phoeniceae</taxon>
        <taxon>Phoenix</taxon>
    </lineage>
</organism>
<dbReference type="PANTHER" id="PTHR14873:SF1">
    <property type="entry name" value="OS06G0694100 PROTEIN"/>
    <property type="match status" value="1"/>
</dbReference>
<dbReference type="AlphaFoldDB" id="A0A8B8ZH59"/>
<keyword evidence="1" id="KW-1185">Reference proteome</keyword>